<organism evidence="10 11">
    <name type="scientific">Mikania micrantha</name>
    <name type="common">bitter vine</name>
    <dbReference type="NCBI Taxonomy" id="192012"/>
    <lineage>
        <taxon>Eukaryota</taxon>
        <taxon>Viridiplantae</taxon>
        <taxon>Streptophyta</taxon>
        <taxon>Embryophyta</taxon>
        <taxon>Tracheophyta</taxon>
        <taxon>Spermatophyta</taxon>
        <taxon>Magnoliopsida</taxon>
        <taxon>eudicotyledons</taxon>
        <taxon>Gunneridae</taxon>
        <taxon>Pentapetalae</taxon>
        <taxon>asterids</taxon>
        <taxon>campanulids</taxon>
        <taxon>Asterales</taxon>
        <taxon>Asteraceae</taxon>
        <taxon>Asteroideae</taxon>
        <taxon>Heliantheae alliance</taxon>
        <taxon>Eupatorieae</taxon>
        <taxon>Mikania</taxon>
    </lineage>
</organism>
<dbReference type="InterPro" id="IPR006459">
    <property type="entry name" value="CASP/CASPL"/>
</dbReference>
<feature type="transmembrane region" description="Helical" evidence="8">
    <location>
        <begin position="48"/>
        <end position="68"/>
    </location>
</feature>
<evidence type="ECO:0000313" key="11">
    <source>
        <dbReference type="Proteomes" id="UP000326396"/>
    </source>
</evidence>
<keyword evidence="6 8" id="KW-1133">Transmembrane helix</keyword>
<comment type="similarity">
    <text evidence="2 8">Belongs to the Casparian strip membrane proteins (CASP) family.</text>
</comment>
<evidence type="ECO:0000256" key="2">
    <source>
        <dbReference type="ARBA" id="ARBA00007651"/>
    </source>
</evidence>
<feature type="domain" description="Casparian strip membrane protein" evidence="9">
    <location>
        <begin position="45"/>
        <end position="193"/>
    </location>
</feature>
<protein>
    <recommendedName>
        <fullName evidence="8">CASP-like protein</fullName>
    </recommendedName>
</protein>
<sequence>MASIIDTTAPPHAALDMEIPVKWSAQAPEHTAGIDARGHVRNHGAVDAVLRVVVFVAGLAAVIVMVTSKQSKMIPISPVMTIPLDANWNQSPAYIYYVAAFSVACLYSIITVVTSVIARKKTGGNSTKLQFLLSILDSVLLCILCSAVGAALGVAYIGLKGNPHSFWKEICNAYGSFCHHLSASITMAIVSTVALLLLVCLSNYVLFKKLATKH</sequence>
<evidence type="ECO:0000313" key="10">
    <source>
        <dbReference type="EMBL" id="KAD4178644.1"/>
    </source>
</evidence>
<dbReference type="InterPro" id="IPR044173">
    <property type="entry name" value="CASPL"/>
</dbReference>
<proteinExistence type="inferred from homology"/>
<evidence type="ECO:0000256" key="3">
    <source>
        <dbReference type="ARBA" id="ARBA00011489"/>
    </source>
</evidence>
<evidence type="ECO:0000256" key="1">
    <source>
        <dbReference type="ARBA" id="ARBA00004651"/>
    </source>
</evidence>
<dbReference type="PANTHER" id="PTHR36488">
    <property type="entry name" value="CASP-LIKE PROTEIN 1U1"/>
    <property type="match status" value="1"/>
</dbReference>
<dbReference type="Proteomes" id="UP000326396">
    <property type="component" value="Linkage Group LG4"/>
</dbReference>
<evidence type="ECO:0000256" key="4">
    <source>
        <dbReference type="ARBA" id="ARBA00022475"/>
    </source>
</evidence>
<reference evidence="10 11" key="1">
    <citation type="submission" date="2019-05" db="EMBL/GenBank/DDBJ databases">
        <title>Mikania micrantha, genome provides insights into the molecular mechanism of rapid growth.</title>
        <authorList>
            <person name="Liu B."/>
        </authorList>
    </citation>
    <scope>NUCLEOTIDE SEQUENCE [LARGE SCALE GENOMIC DNA]</scope>
    <source>
        <strain evidence="10">NLD-2019</strain>
        <tissue evidence="10">Leaf</tissue>
    </source>
</reference>
<comment type="subunit">
    <text evidence="3 8">Homodimer and heterodimers.</text>
</comment>
<feature type="transmembrane region" description="Helical" evidence="8">
    <location>
        <begin position="94"/>
        <end position="118"/>
    </location>
</feature>
<evidence type="ECO:0000256" key="8">
    <source>
        <dbReference type="RuleBase" id="RU361233"/>
    </source>
</evidence>
<dbReference type="Pfam" id="PF04535">
    <property type="entry name" value="CASP_dom"/>
    <property type="match status" value="1"/>
</dbReference>
<keyword evidence="7 8" id="KW-0472">Membrane</keyword>
<accession>A0A5N6MXM7</accession>
<dbReference type="AlphaFoldDB" id="A0A5N6MXM7"/>
<dbReference type="EMBL" id="SZYD01000014">
    <property type="protein sequence ID" value="KAD4178644.1"/>
    <property type="molecule type" value="Genomic_DNA"/>
</dbReference>
<dbReference type="GO" id="GO:0005886">
    <property type="term" value="C:plasma membrane"/>
    <property type="evidence" value="ECO:0007669"/>
    <property type="project" value="UniProtKB-SubCell"/>
</dbReference>
<evidence type="ECO:0000256" key="5">
    <source>
        <dbReference type="ARBA" id="ARBA00022692"/>
    </source>
</evidence>
<evidence type="ECO:0000259" key="9">
    <source>
        <dbReference type="Pfam" id="PF04535"/>
    </source>
</evidence>
<dbReference type="OrthoDB" id="1926504at2759"/>
<dbReference type="PANTHER" id="PTHR36488:SF8">
    <property type="entry name" value="CASP-LIKE PROTEIN 1U1"/>
    <property type="match status" value="1"/>
</dbReference>
<name>A0A5N6MXM7_9ASTR</name>
<gene>
    <name evidence="10" type="ORF">E3N88_27235</name>
</gene>
<keyword evidence="11" id="KW-1185">Reference proteome</keyword>
<comment type="caution">
    <text evidence="10">The sequence shown here is derived from an EMBL/GenBank/DDBJ whole genome shotgun (WGS) entry which is preliminary data.</text>
</comment>
<comment type="subcellular location">
    <subcellularLocation>
        <location evidence="1 8">Cell membrane</location>
        <topology evidence="1 8">Multi-pass membrane protein</topology>
    </subcellularLocation>
</comment>
<feature type="transmembrane region" description="Helical" evidence="8">
    <location>
        <begin position="139"/>
        <end position="159"/>
    </location>
</feature>
<keyword evidence="4 8" id="KW-1003">Cell membrane</keyword>
<feature type="transmembrane region" description="Helical" evidence="8">
    <location>
        <begin position="185"/>
        <end position="207"/>
    </location>
</feature>
<dbReference type="NCBIfam" id="TIGR01569">
    <property type="entry name" value="A_tha_TIGR01569"/>
    <property type="match status" value="1"/>
</dbReference>
<evidence type="ECO:0000256" key="6">
    <source>
        <dbReference type="ARBA" id="ARBA00022989"/>
    </source>
</evidence>
<dbReference type="InterPro" id="IPR006702">
    <property type="entry name" value="CASP_dom"/>
</dbReference>
<keyword evidence="5 8" id="KW-0812">Transmembrane</keyword>
<evidence type="ECO:0000256" key="7">
    <source>
        <dbReference type="ARBA" id="ARBA00023136"/>
    </source>
</evidence>